<dbReference type="RefSeq" id="WP_244675155.1">
    <property type="nucleotide sequence ID" value="NZ_CP095046.1"/>
</dbReference>
<dbReference type="PANTHER" id="PTHR31460:SF3">
    <property type="entry name" value="MESOCENTIN"/>
    <property type="match status" value="1"/>
</dbReference>
<feature type="chain" id="PRO_5035916172" description="SMP-30/Gluconolactonase/LRE-like region domain-containing protein" evidence="1">
    <location>
        <begin position="29"/>
        <end position="209"/>
    </location>
</feature>
<dbReference type="EMBL" id="CP095046">
    <property type="protein sequence ID" value="UOQ71752.1"/>
    <property type="molecule type" value="Genomic_DNA"/>
</dbReference>
<dbReference type="InterPro" id="IPR053224">
    <property type="entry name" value="Sensory_adhesion_molecule"/>
</dbReference>
<evidence type="ECO:0000313" key="3">
    <source>
        <dbReference type="Proteomes" id="UP000831796"/>
    </source>
</evidence>
<dbReference type="InterPro" id="IPR011042">
    <property type="entry name" value="6-blade_b-propeller_TolB-like"/>
</dbReference>
<dbReference type="Gene3D" id="2.120.10.30">
    <property type="entry name" value="TolB, C-terminal domain"/>
    <property type="match status" value="1"/>
</dbReference>
<keyword evidence="1" id="KW-0732">Signal</keyword>
<keyword evidence="3" id="KW-1185">Reference proteome</keyword>
<organism evidence="2 3">
    <name type="scientific">Hymenobacter cellulosilyticus</name>
    <dbReference type="NCBI Taxonomy" id="2932248"/>
    <lineage>
        <taxon>Bacteria</taxon>
        <taxon>Pseudomonadati</taxon>
        <taxon>Bacteroidota</taxon>
        <taxon>Cytophagia</taxon>
        <taxon>Cytophagales</taxon>
        <taxon>Hymenobacteraceae</taxon>
        <taxon>Hymenobacter</taxon>
    </lineage>
</organism>
<dbReference type="PANTHER" id="PTHR31460">
    <property type="match status" value="1"/>
</dbReference>
<proteinExistence type="predicted"/>
<accession>A0A8T9Q467</accession>
<protein>
    <recommendedName>
        <fullName evidence="4">SMP-30/Gluconolactonase/LRE-like region domain-containing protein</fullName>
    </recommendedName>
</protein>
<dbReference type="AlphaFoldDB" id="A0A8T9Q467"/>
<name>A0A8T9Q467_9BACT</name>
<sequence>MLSTVSFARKRGLLTKAALLLSSLGLSACLDNTVEQGNVVAPEGPDALPFTQSNLYPEGLEFDTNNGRFLVSSQTTGSVGQVRAEGYSSFATDERLISTVGLQIDELRNRLLAAVADPGYNTDRTSAATKNKLAALASFDNLGRTINYVDLGGLRPGVNHFANDVAVDREGNAYITDSFAPIIYKVDAVGAASVFLEDERLRAPPTSLG</sequence>
<dbReference type="SUPFAM" id="SSF63829">
    <property type="entry name" value="Calcium-dependent phosphotriesterase"/>
    <property type="match status" value="1"/>
</dbReference>
<feature type="signal peptide" evidence="1">
    <location>
        <begin position="1"/>
        <end position="28"/>
    </location>
</feature>
<evidence type="ECO:0000256" key="1">
    <source>
        <dbReference type="SAM" id="SignalP"/>
    </source>
</evidence>
<evidence type="ECO:0000313" key="2">
    <source>
        <dbReference type="EMBL" id="UOQ71752.1"/>
    </source>
</evidence>
<dbReference type="Proteomes" id="UP000831796">
    <property type="component" value="Chromosome"/>
</dbReference>
<reference evidence="2" key="1">
    <citation type="submission" date="2022-04" db="EMBL/GenBank/DDBJ databases">
        <title>Hymenobacter sp. isolated from the air.</title>
        <authorList>
            <person name="Won M."/>
            <person name="Lee C.-M."/>
            <person name="Woen H.-Y."/>
            <person name="Kwon S.-W."/>
        </authorList>
    </citation>
    <scope>NUCLEOTIDE SEQUENCE</scope>
    <source>
        <strain evidence="2">5116S-3</strain>
    </source>
</reference>
<evidence type="ECO:0008006" key="4">
    <source>
        <dbReference type="Google" id="ProtNLM"/>
    </source>
</evidence>
<dbReference type="KEGG" id="hcu:MUN79_24635"/>
<gene>
    <name evidence="2" type="ORF">MUN79_24635</name>
</gene>